<gene>
    <name evidence="2" type="ORF">SAMN05421508_105285</name>
</gene>
<evidence type="ECO:0000256" key="1">
    <source>
        <dbReference type="SAM" id="SignalP"/>
    </source>
</evidence>
<sequence>MTPIRMLAAAAALAGAAAVTGCSPQANAVGGTVAGIEMVSLINTDKTIIDHIASLGPMDCSSVRASVGGVWCVEDSSLVGMPQVPQPTFCYRTLAEVSCYDRPSPHPGDTLVGIILPKMAAVRPVQALAAEPAAGVVAVKDVPGVVAVPPPAPVVTTPVAPVAPVSAAPVAPATAAPMASAPATATPLIPMR</sequence>
<accession>A0A286GLG8</accession>
<evidence type="ECO:0000313" key="3">
    <source>
        <dbReference type="Proteomes" id="UP000219621"/>
    </source>
</evidence>
<dbReference type="PROSITE" id="PS51257">
    <property type="entry name" value="PROKAR_LIPOPROTEIN"/>
    <property type="match status" value="1"/>
</dbReference>
<proteinExistence type="predicted"/>
<dbReference type="EMBL" id="OCNJ01000005">
    <property type="protein sequence ID" value="SOD96358.1"/>
    <property type="molecule type" value="Genomic_DNA"/>
</dbReference>
<keyword evidence="3" id="KW-1185">Reference proteome</keyword>
<organism evidence="2 3">
    <name type="scientific">Caenispirillum bisanense</name>
    <dbReference type="NCBI Taxonomy" id="414052"/>
    <lineage>
        <taxon>Bacteria</taxon>
        <taxon>Pseudomonadati</taxon>
        <taxon>Pseudomonadota</taxon>
        <taxon>Alphaproteobacteria</taxon>
        <taxon>Rhodospirillales</taxon>
        <taxon>Novispirillaceae</taxon>
        <taxon>Caenispirillum</taxon>
    </lineage>
</organism>
<name>A0A286GLG8_9PROT</name>
<evidence type="ECO:0000313" key="2">
    <source>
        <dbReference type="EMBL" id="SOD96358.1"/>
    </source>
</evidence>
<dbReference type="Proteomes" id="UP000219621">
    <property type="component" value="Unassembled WGS sequence"/>
</dbReference>
<protein>
    <recommendedName>
        <fullName evidence="4">Lipoprotein</fullName>
    </recommendedName>
</protein>
<feature type="signal peptide" evidence="1">
    <location>
        <begin position="1"/>
        <end position="28"/>
    </location>
</feature>
<keyword evidence="1" id="KW-0732">Signal</keyword>
<evidence type="ECO:0008006" key="4">
    <source>
        <dbReference type="Google" id="ProtNLM"/>
    </source>
</evidence>
<dbReference type="RefSeq" id="WP_176525154.1">
    <property type="nucleotide sequence ID" value="NZ_OCNJ01000005.1"/>
</dbReference>
<reference evidence="3" key="1">
    <citation type="submission" date="2017-09" db="EMBL/GenBank/DDBJ databases">
        <authorList>
            <person name="Varghese N."/>
            <person name="Submissions S."/>
        </authorList>
    </citation>
    <scope>NUCLEOTIDE SEQUENCE [LARGE SCALE GENOMIC DNA]</scope>
    <source>
        <strain evidence="3">USBA 140</strain>
    </source>
</reference>
<dbReference type="AlphaFoldDB" id="A0A286GLG8"/>
<feature type="chain" id="PRO_5012696351" description="Lipoprotein" evidence="1">
    <location>
        <begin position="29"/>
        <end position="192"/>
    </location>
</feature>